<dbReference type="Gene3D" id="3.30.1240.10">
    <property type="match status" value="1"/>
</dbReference>
<comment type="caution">
    <text evidence="1">The sequence shown here is derived from an EMBL/GenBank/DDBJ whole genome shotgun (WGS) entry which is preliminary data.</text>
</comment>
<dbReference type="SUPFAM" id="SSF56784">
    <property type="entry name" value="HAD-like"/>
    <property type="match status" value="1"/>
</dbReference>
<evidence type="ECO:0000313" key="1">
    <source>
        <dbReference type="EMBL" id="GAA3616294.1"/>
    </source>
</evidence>
<organism evidence="1 2">
    <name type="scientific">Microlunatus ginsengisoli</name>
    <dbReference type="NCBI Taxonomy" id="363863"/>
    <lineage>
        <taxon>Bacteria</taxon>
        <taxon>Bacillati</taxon>
        <taxon>Actinomycetota</taxon>
        <taxon>Actinomycetes</taxon>
        <taxon>Propionibacteriales</taxon>
        <taxon>Propionibacteriaceae</taxon>
        <taxon>Microlunatus</taxon>
    </lineage>
</organism>
<dbReference type="Proteomes" id="UP001501490">
    <property type="component" value="Unassembled WGS sequence"/>
</dbReference>
<evidence type="ECO:0000313" key="2">
    <source>
        <dbReference type="Proteomes" id="UP001501490"/>
    </source>
</evidence>
<dbReference type="GO" id="GO:0016787">
    <property type="term" value="F:hydrolase activity"/>
    <property type="evidence" value="ECO:0007669"/>
    <property type="project" value="UniProtKB-KW"/>
</dbReference>
<dbReference type="InterPro" id="IPR006379">
    <property type="entry name" value="HAD-SF_hydro_IIB"/>
</dbReference>
<sequence length="282" mass="29692">MSAGQQRRPRLIVSDLDGTFLSPDGTVSDLNAAAVKSAQAAGIPVVFATGRPVRWLDVIADLPGAHPIVIASNGAVLWDQANGETLQRTCLDTDELRRAIEVTRTTVPEAALALESGMDFGHDERYVLLAAVRSADAAALHGVGVADIDELATRGDHVKLLVQHPRMGSERLLELIGPLLGDALQPTHSGFTRPELGEAGLLEISAGGVTKASMLAYCCTQLGIDAADVAGFGDMPNDVDMLSWVGMPHIVANAHPSLRGRYPSVPSNADSGVGRTILGWLR</sequence>
<keyword evidence="1" id="KW-0378">Hydrolase</keyword>
<dbReference type="InterPro" id="IPR036412">
    <property type="entry name" value="HAD-like_sf"/>
</dbReference>
<reference evidence="2" key="1">
    <citation type="journal article" date="2019" name="Int. J. Syst. Evol. Microbiol.">
        <title>The Global Catalogue of Microorganisms (GCM) 10K type strain sequencing project: providing services to taxonomists for standard genome sequencing and annotation.</title>
        <authorList>
            <consortium name="The Broad Institute Genomics Platform"/>
            <consortium name="The Broad Institute Genome Sequencing Center for Infectious Disease"/>
            <person name="Wu L."/>
            <person name="Ma J."/>
        </authorList>
    </citation>
    <scope>NUCLEOTIDE SEQUENCE [LARGE SCALE GENOMIC DNA]</scope>
    <source>
        <strain evidence="2">JCM 16929</strain>
    </source>
</reference>
<dbReference type="PANTHER" id="PTHR10000:SF8">
    <property type="entry name" value="HAD SUPERFAMILY HYDROLASE-LIKE, TYPE 3"/>
    <property type="match status" value="1"/>
</dbReference>
<accession>A0ABP6ZQS8</accession>
<dbReference type="InterPro" id="IPR023214">
    <property type="entry name" value="HAD_sf"/>
</dbReference>
<dbReference type="RefSeq" id="WP_344803562.1">
    <property type="nucleotide sequence ID" value="NZ_BAABAB010000010.1"/>
</dbReference>
<dbReference type="Pfam" id="PF08282">
    <property type="entry name" value="Hydrolase_3"/>
    <property type="match status" value="1"/>
</dbReference>
<keyword evidence="2" id="KW-1185">Reference proteome</keyword>
<dbReference type="Gene3D" id="3.40.50.1000">
    <property type="entry name" value="HAD superfamily/HAD-like"/>
    <property type="match status" value="1"/>
</dbReference>
<dbReference type="EMBL" id="BAABAB010000010">
    <property type="protein sequence ID" value="GAA3616294.1"/>
    <property type="molecule type" value="Genomic_DNA"/>
</dbReference>
<protein>
    <submittedName>
        <fullName evidence="1">HAD family hydrolase</fullName>
    </submittedName>
</protein>
<dbReference type="NCBIfam" id="TIGR01484">
    <property type="entry name" value="HAD-SF-IIB"/>
    <property type="match status" value="1"/>
</dbReference>
<proteinExistence type="predicted"/>
<gene>
    <name evidence="1" type="ORF">GCM10022236_18070</name>
</gene>
<name>A0ABP6ZQS8_9ACTN</name>
<dbReference type="PANTHER" id="PTHR10000">
    <property type="entry name" value="PHOSPHOSERINE PHOSPHATASE"/>
    <property type="match status" value="1"/>
</dbReference>